<dbReference type="Proteomes" id="UP000494252">
    <property type="component" value="Unassembled WGS sequence"/>
</dbReference>
<evidence type="ECO:0000313" key="2">
    <source>
        <dbReference type="Proteomes" id="UP000494252"/>
    </source>
</evidence>
<accession>A0A6J5GIV5</accession>
<proteinExistence type="predicted"/>
<keyword evidence="2" id="KW-1185">Reference proteome</keyword>
<protein>
    <submittedName>
        <fullName evidence="1">Uncharacterized protein</fullName>
    </submittedName>
</protein>
<gene>
    <name evidence="1" type="ORF">LMG27177_04938</name>
</gene>
<reference evidence="1 2" key="1">
    <citation type="submission" date="2020-04" db="EMBL/GenBank/DDBJ databases">
        <authorList>
            <person name="De Canck E."/>
        </authorList>
    </citation>
    <scope>NUCLEOTIDE SEQUENCE [LARGE SCALE GENOMIC DNA]</scope>
    <source>
        <strain evidence="1 2">LMG 27177</strain>
    </source>
</reference>
<sequence>MGDDGYSLSPVLGFLPTFQCRERIIEPFDSAGLRRHADRVRNRVDPVAPIGQRDTIFSGNMRNNVFQMFDIFFELVMVHCFPVFY</sequence>
<organism evidence="1 2">
    <name type="scientific">Paraburkholderia fynbosensis</name>
    <dbReference type="NCBI Taxonomy" id="1200993"/>
    <lineage>
        <taxon>Bacteria</taxon>
        <taxon>Pseudomonadati</taxon>
        <taxon>Pseudomonadota</taxon>
        <taxon>Betaproteobacteria</taxon>
        <taxon>Burkholderiales</taxon>
        <taxon>Burkholderiaceae</taxon>
        <taxon>Paraburkholderia</taxon>
    </lineage>
</organism>
<dbReference type="EMBL" id="CADIKI010000016">
    <property type="protein sequence ID" value="CAB3801020.1"/>
    <property type="molecule type" value="Genomic_DNA"/>
</dbReference>
<name>A0A6J5GIV5_9BURK</name>
<evidence type="ECO:0000313" key="1">
    <source>
        <dbReference type="EMBL" id="CAB3801020.1"/>
    </source>
</evidence>
<dbReference type="AlphaFoldDB" id="A0A6J5GIV5"/>